<dbReference type="AlphaFoldDB" id="A0AAW4W3W5"/>
<feature type="compositionally biased region" description="Basic and acidic residues" evidence="1">
    <location>
        <begin position="29"/>
        <end position="38"/>
    </location>
</feature>
<dbReference type="RefSeq" id="WP_227600651.1">
    <property type="nucleotide sequence ID" value="NZ_JAJEPX010000017.1"/>
</dbReference>
<gene>
    <name evidence="4" type="ORF">LKD22_06920</name>
</gene>
<dbReference type="SMART" id="SM00909">
    <property type="entry name" value="Germane"/>
    <property type="match status" value="1"/>
</dbReference>
<feature type="compositionally biased region" description="Low complexity" evidence="1">
    <location>
        <begin position="40"/>
        <end position="49"/>
    </location>
</feature>
<dbReference type="PROSITE" id="PS51257">
    <property type="entry name" value="PROKAR_LIPOPROTEIN"/>
    <property type="match status" value="1"/>
</dbReference>
<dbReference type="EMBL" id="JAJEPX010000017">
    <property type="protein sequence ID" value="MCC2176858.1"/>
    <property type="molecule type" value="Genomic_DNA"/>
</dbReference>
<dbReference type="GeneID" id="98659121"/>
<feature type="region of interest" description="Disordered" evidence="1">
    <location>
        <begin position="28"/>
        <end position="84"/>
    </location>
</feature>
<keyword evidence="2" id="KW-1133">Transmembrane helix</keyword>
<proteinExistence type="predicted"/>
<keyword evidence="2" id="KW-0472">Membrane</keyword>
<evidence type="ECO:0000313" key="5">
    <source>
        <dbReference type="Proteomes" id="UP001298753"/>
    </source>
</evidence>
<dbReference type="Pfam" id="PF10646">
    <property type="entry name" value="Germane"/>
    <property type="match status" value="1"/>
</dbReference>
<accession>A0AAW4W3W5</accession>
<evidence type="ECO:0000313" key="4">
    <source>
        <dbReference type="EMBL" id="MCC2176858.1"/>
    </source>
</evidence>
<name>A0AAW4W3W5_9FIRM</name>
<reference evidence="4 5" key="1">
    <citation type="submission" date="2021-10" db="EMBL/GenBank/DDBJ databases">
        <title>Anaerobic single-cell dispensing facilitates the cultivation of human gut bacteria.</title>
        <authorList>
            <person name="Afrizal A."/>
        </authorList>
    </citation>
    <scope>NUCLEOTIDE SEQUENCE [LARGE SCALE GENOMIC DNA]</scope>
    <source>
        <strain evidence="4 5">CLA-AA-H270</strain>
    </source>
</reference>
<protein>
    <submittedName>
        <fullName evidence="4">GerMN domain-containing protein</fullName>
    </submittedName>
</protein>
<feature type="transmembrane region" description="Helical" evidence="2">
    <location>
        <begin position="6"/>
        <end position="26"/>
    </location>
</feature>
<sequence>MKRSKVITAVIAIIAVVAAACVYGYVRSKPADEPEKPAVTEPENPTTPETPDDSNSGKPSDSKTDKPAVQPENPNPSGTESVTIYVPDEQGETLTPTGADAKDDSDQSLVDALIAAGSLPEGVKVQSSSLENGTLTLDMNAAFGEAIRASGTAGETLKIYALVNTFAQARGATAVLITVDGKVLESGHEIYDYAIEPNN</sequence>
<feature type="domain" description="GerMN" evidence="3">
    <location>
        <begin position="106"/>
        <end position="188"/>
    </location>
</feature>
<keyword evidence="2" id="KW-0812">Transmembrane</keyword>
<dbReference type="Proteomes" id="UP001298753">
    <property type="component" value="Unassembled WGS sequence"/>
</dbReference>
<evidence type="ECO:0000256" key="1">
    <source>
        <dbReference type="SAM" id="MobiDB-lite"/>
    </source>
</evidence>
<keyword evidence="5" id="KW-1185">Reference proteome</keyword>
<dbReference type="InterPro" id="IPR019606">
    <property type="entry name" value="GerMN"/>
</dbReference>
<organism evidence="4 5">
    <name type="scientific">Agathobaculum butyriciproducens</name>
    <dbReference type="NCBI Taxonomy" id="1628085"/>
    <lineage>
        <taxon>Bacteria</taxon>
        <taxon>Bacillati</taxon>
        <taxon>Bacillota</taxon>
        <taxon>Clostridia</taxon>
        <taxon>Eubacteriales</taxon>
        <taxon>Butyricicoccaceae</taxon>
        <taxon>Agathobaculum</taxon>
    </lineage>
</organism>
<evidence type="ECO:0000256" key="2">
    <source>
        <dbReference type="SAM" id="Phobius"/>
    </source>
</evidence>
<comment type="caution">
    <text evidence="4">The sequence shown here is derived from an EMBL/GenBank/DDBJ whole genome shotgun (WGS) entry which is preliminary data.</text>
</comment>
<evidence type="ECO:0000259" key="3">
    <source>
        <dbReference type="SMART" id="SM00909"/>
    </source>
</evidence>